<organism evidence="2 3">
    <name type="scientific">Coccomyxa viridis</name>
    <dbReference type="NCBI Taxonomy" id="1274662"/>
    <lineage>
        <taxon>Eukaryota</taxon>
        <taxon>Viridiplantae</taxon>
        <taxon>Chlorophyta</taxon>
        <taxon>core chlorophytes</taxon>
        <taxon>Trebouxiophyceae</taxon>
        <taxon>Trebouxiophyceae incertae sedis</taxon>
        <taxon>Coccomyxaceae</taxon>
        <taxon>Coccomyxa</taxon>
    </lineage>
</organism>
<dbReference type="SUPFAM" id="SSF68906">
    <property type="entry name" value="SAP domain"/>
    <property type="match status" value="1"/>
</dbReference>
<reference evidence="2 3" key="1">
    <citation type="submission" date="2024-06" db="EMBL/GenBank/DDBJ databases">
        <authorList>
            <person name="Kraege A."/>
            <person name="Thomma B."/>
        </authorList>
    </citation>
    <scope>NUCLEOTIDE SEQUENCE [LARGE SCALE GENOMIC DNA]</scope>
</reference>
<evidence type="ECO:0000256" key="1">
    <source>
        <dbReference type="SAM" id="MobiDB-lite"/>
    </source>
</evidence>
<protein>
    <submittedName>
        <fullName evidence="2">G5587 protein</fullName>
    </submittedName>
</protein>
<evidence type="ECO:0000313" key="3">
    <source>
        <dbReference type="Proteomes" id="UP001497392"/>
    </source>
</evidence>
<dbReference type="Proteomes" id="UP001497392">
    <property type="component" value="Unassembled WGS sequence"/>
</dbReference>
<feature type="compositionally biased region" description="Polar residues" evidence="1">
    <location>
        <begin position="456"/>
        <end position="478"/>
    </location>
</feature>
<proteinExistence type="predicted"/>
<feature type="region of interest" description="Disordered" evidence="1">
    <location>
        <begin position="576"/>
        <end position="597"/>
    </location>
</feature>
<dbReference type="InterPro" id="IPR036361">
    <property type="entry name" value="SAP_dom_sf"/>
</dbReference>
<feature type="region of interest" description="Disordered" evidence="1">
    <location>
        <begin position="498"/>
        <end position="527"/>
    </location>
</feature>
<dbReference type="EMBL" id="CAXHTA020000008">
    <property type="protein sequence ID" value="CAL5223123.1"/>
    <property type="molecule type" value="Genomic_DNA"/>
</dbReference>
<feature type="region of interest" description="Disordered" evidence="1">
    <location>
        <begin position="328"/>
        <end position="348"/>
    </location>
</feature>
<dbReference type="Gene3D" id="1.10.720.30">
    <property type="entry name" value="SAP domain"/>
    <property type="match status" value="1"/>
</dbReference>
<evidence type="ECO:0000313" key="2">
    <source>
        <dbReference type="EMBL" id="CAL5223123.1"/>
    </source>
</evidence>
<name>A0ABP1FY39_9CHLO</name>
<gene>
    <name evidence="2" type="primary">g5587</name>
    <name evidence="2" type="ORF">VP750_LOCUS4782</name>
</gene>
<comment type="caution">
    <text evidence="2">The sequence shown here is derived from an EMBL/GenBank/DDBJ whole genome shotgun (WGS) entry which is preliminary data.</text>
</comment>
<sequence>MLQVEVPSDVAAIAIITLHPAGRDAQAQTLHQKRLWAKNVASSVRKQKSSKPLIAYSGADFAHVQVAVPRVKVVITFKALVGLKRRLGFNTSKEDICLQPSGSDMRITMEHMVMQMLKEQGWHSLEKDMLLKTPFLESRQGTVTACAYLSVLDISMSRQNCILLTLQTGMARFRPLSLPLALPGAVDSPADWAHFNDEICSLQITCRLLPNMRPAIVAGMQLVVENEAELRNTWKLHHDMSLPTQVPCYYQLRFSTDPDEATAAVPSCCVWSESGLSTVPHPKASAASDLALGQLAGDLAKSPLCLWPGEQLSFSLLCPQDIASPGQPSPASTWLSAREVSSEPGYSPPCPTPCSIQPLQPVLDDTSPGVLVRPNVAHLGADLSCMLLQLGPSEPDETPSLKIPEMRPSNHQQQALPVPAVQPQPKQMHTPALHQPGSADITLASKSWLKERGPSMQMQTPGESPAMTTPAFQQSSSKDGIMRPCQITLGALETQPQKPAFAKHKRPGPQPLPLAKPPAGRKAAPSGAKVSSAASYIICALPREYVPKAKKIAAAKASASDPAAAAAAPVAMPMGSVAREGEPTKPKAAQRGRPKAADLDVAQVEAKVMQMWEDGQQSKLSVPELKAFLKARYQLLTGKKADLLERLSSVLSNTGA</sequence>
<accession>A0ABP1FY39</accession>
<keyword evidence="3" id="KW-1185">Reference proteome</keyword>
<feature type="region of interest" description="Disordered" evidence="1">
    <location>
        <begin position="454"/>
        <end position="479"/>
    </location>
</feature>